<feature type="repeat" description="ANK" evidence="3">
    <location>
        <begin position="816"/>
        <end position="848"/>
    </location>
</feature>
<dbReference type="SMART" id="SM00248">
    <property type="entry name" value="ANK"/>
    <property type="match status" value="13"/>
</dbReference>
<sequence length="1547" mass="170364">MATQLPKKGYDGLKHGVEELWSAKKPDVDIVAVPGLGAHPKNCWAYKPGDDKNEFNWLDHKDGLKKEFGGDQAGNGSVSARVLLYNSESAWIGRFKVAGKGRYGINLYCFFEKLEMNVGKWVSKVLPFQVSISTPYQMVSKGSAVFDGGYATGLGKDHSQMVVFEGCKDELYQIVRVPIKDMVQAAPKIAKSRFNTLRDIDRGLVDKAKAVLAGVQVEKKYREMAKGLNMKDPSWISEEGECTAWFDVQTRLVDCLWITGSEGRGKSGAVMSIIDRVKEMVQIEANDDRTPPLLAYFLCGTYEDGNNVEELLKCLLLQLISQQETLVQHAKQFRVNEPNSKAGQSQPKEEGKSAASRASMSVENLWIALQDMLTDNLVEQVFFVIHDLHILPENEDSTRKLMARINSALNENYGDDERRRRIRWLFTSQKLHSIEDSLKTNITRVIDLDDPRYNTQVVTEIKKHANMSVSKLEKVKKYSKALSYFTSSLIGTRAQDTHWIDIICLRLQAIPANTRDLKIQHELETISENLDSLLTSMWEKIFDPGDDDVDDLKEIPRVLVLAVDSVAVGELAVLTGLPTEEIDRLIAKCEPLLSSTDKHVNFALEGKLKEHLLANSGKLLGIRKEDEKRRLHGVIAWRSFNYLTEIFSKPSKSQSKDAPGDAEKRPETTENPRLDSEGVVVLPSSNAVDQNGEATVEGDMTKSDDDSEDPANDNLSDLDVKNILHYPIKHWLDHASKATPEFADKISVEDDFWEVESEVRRNWLRVYTHLGGDNLKLVDTKLSTGLHTAASLGYAALVAALMEHGHGDEKHVFDEWENTPLHLAALFGRIDVLEVLLHRGAKVDAGIEKQVMTPLAMAAYQGQCEAMKKLLGRQANINAIDLQAGPVINSAIQSGNQEAVELLVRLNASFSIADFSDHAERSFITPLSVAAMQSDSKMFELLLAKYNEKLKQPDYDEAFLFATLQGNSNITGMLFPKLGAEERTESSDLNYMFQVCLDGVAELAGWNSFFWLLRKDEVRERVSWDNAVLKLVDDVDQNVEALTEIWERVGRRLAKETLNKALYEATDKEKKHTVKLLLETYGVDPNESTGKVYGDALTASAHDGTEEILDMLLKHGAKVDGPSGWALQIAAFKGHTKVVEKLLDKGADINRQIPDSGPADEGFKQGTALQAACVGGYLEVVELLLKRGADPDLGGGDLGHPIIAACYYGQPEILTKLLEKLLPVDDPKLKVNVHANKMSNESALVYAALTLKAPSIRKLIDAGADVNYADSDGDTALVVAARVGDKEAVQLLLEHGADVMHVTKRGVNALQSAFIGSGDAGCLKLLMDRVSILLAGIRRADEKAGDSTTLRDALTNIDYPALEKEMLEAHSAPAASDYNLGYKLSTVHTDVAADVTKTGLDGEKRGEDSGTGNEDAETSKELCSDIQASSGALDLAEHTVTLPTACQKEGGEDELLKSGDIVCHVFEGESRGDVETMESRREDDGGGRDSNVGLPHLQGANQAVDANGSNREDGGDQVDERDQEGENDHEGADDQLGQRGPEDESDH</sequence>
<feature type="region of interest" description="Disordered" evidence="4">
    <location>
        <begin position="1472"/>
        <end position="1547"/>
    </location>
</feature>
<keyword evidence="7" id="KW-1185">Reference proteome</keyword>
<evidence type="ECO:0000256" key="4">
    <source>
        <dbReference type="SAM" id="MobiDB-lite"/>
    </source>
</evidence>
<feature type="region of interest" description="Disordered" evidence="4">
    <location>
        <begin position="650"/>
        <end position="716"/>
    </location>
</feature>
<feature type="repeat" description="ANK" evidence="3">
    <location>
        <begin position="1164"/>
        <end position="1196"/>
    </location>
</feature>
<proteinExistence type="predicted"/>
<keyword evidence="1" id="KW-0677">Repeat</keyword>
<dbReference type="InterPro" id="IPR056884">
    <property type="entry name" value="NPHP3-like_N"/>
</dbReference>
<organism evidence="6 7">
    <name type="scientific">Bombardia bombarda</name>
    <dbReference type="NCBI Taxonomy" id="252184"/>
    <lineage>
        <taxon>Eukaryota</taxon>
        <taxon>Fungi</taxon>
        <taxon>Dikarya</taxon>
        <taxon>Ascomycota</taxon>
        <taxon>Pezizomycotina</taxon>
        <taxon>Sordariomycetes</taxon>
        <taxon>Sordariomycetidae</taxon>
        <taxon>Sordariales</taxon>
        <taxon>Lasiosphaeriaceae</taxon>
        <taxon>Bombardia</taxon>
    </lineage>
</organism>
<feature type="compositionally biased region" description="Basic and acidic residues" evidence="4">
    <location>
        <begin position="1510"/>
        <end position="1532"/>
    </location>
</feature>
<accession>A0AA39XB71</accession>
<name>A0AA39XB71_9PEZI</name>
<dbReference type="PANTHER" id="PTHR24198">
    <property type="entry name" value="ANKYRIN REPEAT AND PROTEIN KINASE DOMAIN-CONTAINING PROTEIN"/>
    <property type="match status" value="1"/>
</dbReference>
<feature type="repeat" description="ANK" evidence="3">
    <location>
        <begin position="1126"/>
        <end position="1150"/>
    </location>
</feature>
<feature type="repeat" description="ANK" evidence="3">
    <location>
        <begin position="1272"/>
        <end position="1304"/>
    </location>
</feature>
<dbReference type="SUPFAM" id="SSF48403">
    <property type="entry name" value="Ankyrin repeat"/>
    <property type="match status" value="2"/>
</dbReference>
<dbReference type="PRINTS" id="PR01415">
    <property type="entry name" value="ANKYRIN"/>
</dbReference>
<feature type="repeat" description="ANK" evidence="3">
    <location>
        <begin position="850"/>
        <end position="882"/>
    </location>
</feature>
<evidence type="ECO:0000256" key="1">
    <source>
        <dbReference type="ARBA" id="ARBA00022737"/>
    </source>
</evidence>
<dbReference type="PROSITE" id="PS50297">
    <property type="entry name" value="ANK_REP_REGION"/>
    <property type="match status" value="4"/>
</dbReference>
<protein>
    <submittedName>
        <fullName evidence="6">Ankyrin repeat-containing domain protein</fullName>
    </submittedName>
</protein>
<dbReference type="InterPro" id="IPR002110">
    <property type="entry name" value="Ankyrin_rpt"/>
</dbReference>
<evidence type="ECO:0000256" key="3">
    <source>
        <dbReference type="PROSITE-ProRule" id="PRU00023"/>
    </source>
</evidence>
<dbReference type="Pfam" id="PF12796">
    <property type="entry name" value="Ank_2"/>
    <property type="match status" value="4"/>
</dbReference>
<feature type="region of interest" description="Disordered" evidence="4">
    <location>
        <begin position="1398"/>
        <end position="1420"/>
    </location>
</feature>
<dbReference type="InterPro" id="IPR036770">
    <property type="entry name" value="Ankyrin_rpt-contain_sf"/>
</dbReference>
<evidence type="ECO:0000256" key="2">
    <source>
        <dbReference type="ARBA" id="ARBA00023043"/>
    </source>
</evidence>
<feature type="compositionally biased region" description="Polar residues" evidence="4">
    <location>
        <begin position="683"/>
        <end position="693"/>
    </location>
</feature>
<dbReference type="EMBL" id="JAULSR010000002">
    <property type="protein sequence ID" value="KAK0630722.1"/>
    <property type="molecule type" value="Genomic_DNA"/>
</dbReference>
<dbReference type="Gene3D" id="1.25.40.20">
    <property type="entry name" value="Ankyrin repeat-containing domain"/>
    <property type="match status" value="3"/>
</dbReference>
<dbReference type="Pfam" id="PF00023">
    <property type="entry name" value="Ank"/>
    <property type="match status" value="1"/>
</dbReference>
<gene>
    <name evidence="6" type="ORF">B0T17DRAFT_507167</name>
</gene>
<keyword evidence="2 3" id="KW-0040">ANK repeat</keyword>
<feature type="repeat" description="ANK" evidence="3">
    <location>
        <begin position="1239"/>
        <end position="1271"/>
    </location>
</feature>
<evidence type="ECO:0000313" key="6">
    <source>
        <dbReference type="EMBL" id="KAK0630722.1"/>
    </source>
</evidence>
<dbReference type="Proteomes" id="UP001174934">
    <property type="component" value="Unassembled WGS sequence"/>
</dbReference>
<comment type="caution">
    <text evidence="6">The sequence shown here is derived from an EMBL/GenBank/DDBJ whole genome shotgun (WGS) entry which is preliminary data.</text>
</comment>
<feature type="compositionally biased region" description="Basic and acidic residues" evidence="4">
    <location>
        <begin position="1472"/>
        <end position="1487"/>
    </location>
</feature>
<reference evidence="6" key="1">
    <citation type="submission" date="2023-06" db="EMBL/GenBank/DDBJ databases">
        <title>Genome-scale phylogeny and comparative genomics of the fungal order Sordariales.</title>
        <authorList>
            <consortium name="Lawrence Berkeley National Laboratory"/>
            <person name="Hensen N."/>
            <person name="Bonometti L."/>
            <person name="Westerberg I."/>
            <person name="Brannstrom I.O."/>
            <person name="Guillou S."/>
            <person name="Cros-Aarteil S."/>
            <person name="Calhoun S."/>
            <person name="Haridas S."/>
            <person name="Kuo A."/>
            <person name="Mondo S."/>
            <person name="Pangilinan J."/>
            <person name="Riley R."/>
            <person name="LaButti K."/>
            <person name="Andreopoulos B."/>
            <person name="Lipzen A."/>
            <person name="Chen C."/>
            <person name="Yanf M."/>
            <person name="Daum C."/>
            <person name="Ng V."/>
            <person name="Clum A."/>
            <person name="Steindorff A."/>
            <person name="Ohm R."/>
            <person name="Martin F."/>
            <person name="Silar P."/>
            <person name="Natvig D."/>
            <person name="Lalanne C."/>
            <person name="Gautier V."/>
            <person name="Ament-velasquez S.L."/>
            <person name="Kruys A."/>
            <person name="Hutchinson M.I."/>
            <person name="Powell A.J."/>
            <person name="Barry K."/>
            <person name="Miller A.N."/>
            <person name="Grigoriev I.V."/>
            <person name="Debuchy R."/>
            <person name="Gladieux P."/>
            <person name="Thoren M.H."/>
            <person name="Johannesson H."/>
        </authorList>
    </citation>
    <scope>NUCLEOTIDE SEQUENCE</scope>
    <source>
        <strain evidence="6">SMH3391-2</strain>
    </source>
</reference>
<feature type="domain" description="Nephrocystin 3-like N-terminal" evidence="5">
    <location>
        <begin position="234"/>
        <end position="428"/>
    </location>
</feature>
<dbReference type="PANTHER" id="PTHR24198:SF165">
    <property type="entry name" value="ANKYRIN REPEAT-CONTAINING PROTEIN-RELATED"/>
    <property type="match status" value="1"/>
</dbReference>
<dbReference type="PROSITE" id="PS50088">
    <property type="entry name" value="ANK_REPEAT"/>
    <property type="match status" value="6"/>
</dbReference>
<dbReference type="Pfam" id="PF24883">
    <property type="entry name" value="NPHP3_N"/>
    <property type="match status" value="1"/>
</dbReference>
<feature type="compositionally biased region" description="Basic and acidic residues" evidence="4">
    <location>
        <begin position="654"/>
        <end position="676"/>
    </location>
</feature>
<evidence type="ECO:0000313" key="7">
    <source>
        <dbReference type="Proteomes" id="UP001174934"/>
    </source>
</evidence>
<evidence type="ECO:0000259" key="5">
    <source>
        <dbReference type="Pfam" id="PF24883"/>
    </source>
</evidence>